<organism evidence="1 2">
    <name type="scientific">Ajellomyces capsulatus (strain H88)</name>
    <name type="common">Darling's disease fungus</name>
    <name type="synonym">Histoplasma capsulatum</name>
    <dbReference type="NCBI Taxonomy" id="544711"/>
    <lineage>
        <taxon>Eukaryota</taxon>
        <taxon>Fungi</taxon>
        <taxon>Dikarya</taxon>
        <taxon>Ascomycota</taxon>
        <taxon>Pezizomycotina</taxon>
        <taxon>Eurotiomycetes</taxon>
        <taxon>Eurotiomycetidae</taxon>
        <taxon>Onygenales</taxon>
        <taxon>Ajellomycetaceae</taxon>
        <taxon>Histoplasma</taxon>
    </lineage>
</organism>
<accession>A0A8A1LV62</accession>
<protein>
    <submittedName>
        <fullName evidence="1">Uncharacterized protein</fullName>
    </submittedName>
</protein>
<dbReference type="Proteomes" id="UP000663419">
    <property type="component" value="Chromosome 5"/>
</dbReference>
<reference evidence="1" key="1">
    <citation type="submission" date="2021-01" db="EMBL/GenBank/DDBJ databases">
        <title>Chromosome-level genome assembly of a human fungal pathogen reveals clustering of transcriptionally co-regulated genes.</title>
        <authorList>
            <person name="Voorhies M."/>
            <person name="Cohen S."/>
            <person name="Shea T.P."/>
            <person name="Petrus S."/>
            <person name="Munoz J.F."/>
            <person name="Poplawski S."/>
            <person name="Goldman W.E."/>
            <person name="Michael T."/>
            <person name="Cuomo C.A."/>
            <person name="Sil A."/>
            <person name="Beyhan S."/>
        </authorList>
    </citation>
    <scope>NUCLEOTIDE SEQUENCE</scope>
    <source>
        <strain evidence="1">H88</strain>
    </source>
</reference>
<gene>
    <name evidence="1" type="ORF">I7I53_04667</name>
</gene>
<evidence type="ECO:0000313" key="1">
    <source>
        <dbReference type="EMBL" id="QSS56453.1"/>
    </source>
</evidence>
<name>A0A8A1LV62_AJEC8</name>
<proteinExistence type="predicted"/>
<dbReference type="VEuPathDB" id="FungiDB:I7I53_04667"/>
<dbReference type="AlphaFoldDB" id="A0A8A1LV62"/>
<dbReference type="EMBL" id="CP069106">
    <property type="protein sequence ID" value="QSS56453.1"/>
    <property type="molecule type" value="Genomic_DNA"/>
</dbReference>
<evidence type="ECO:0000313" key="2">
    <source>
        <dbReference type="Proteomes" id="UP000663419"/>
    </source>
</evidence>
<sequence>MANTPEPADVIRQVFFLVSRYFQTFSSRSRPNIIQTNIKDGNWLSNPARADTLRPDCNVQYRGRNITLLT</sequence>